<evidence type="ECO:0000256" key="2">
    <source>
        <dbReference type="ARBA" id="ARBA00022448"/>
    </source>
</evidence>
<dbReference type="EMBL" id="DSJL01000006">
    <property type="protein sequence ID" value="HEF64430.1"/>
    <property type="molecule type" value="Genomic_DNA"/>
</dbReference>
<keyword evidence="3 4" id="KW-1278">Translocase</keyword>
<dbReference type="SUPFAM" id="SSF143243">
    <property type="entry name" value="Nqo5-like"/>
    <property type="match status" value="1"/>
</dbReference>
<evidence type="ECO:0000256" key="4">
    <source>
        <dbReference type="RuleBase" id="RU003456"/>
    </source>
</evidence>
<dbReference type="InterPro" id="IPR020396">
    <property type="entry name" value="NADH_UbQ_OxRdtase_CS"/>
</dbReference>
<keyword evidence="2 3" id="KW-0813">Transport</keyword>
<dbReference type="NCBIfam" id="TIGR01961">
    <property type="entry name" value="NuoC_fam"/>
    <property type="match status" value="1"/>
</dbReference>
<dbReference type="InterPro" id="IPR037232">
    <property type="entry name" value="NADH_quin_OxRdtase_su_C/D-like"/>
</dbReference>
<dbReference type="InterPro" id="IPR001268">
    <property type="entry name" value="NADH_UbQ_OxRdtase_30kDa_su"/>
</dbReference>
<evidence type="ECO:0000256" key="1">
    <source>
        <dbReference type="ARBA" id="ARBA00007569"/>
    </source>
</evidence>
<dbReference type="Pfam" id="PF00329">
    <property type="entry name" value="Complex1_30kDa"/>
    <property type="match status" value="1"/>
</dbReference>
<dbReference type="GO" id="GO:0005886">
    <property type="term" value="C:plasma membrane"/>
    <property type="evidence" value="ECO:0007669"/>
    <property type="project" value="UniProtKB-SubCell"/>
</dbReference>
<dbReference type="InterPro" id="IPR010218">
    <property type="entry name" value="NADH_DH_suC"/>
</dbReference>
<proteinExistence type="inferred from homology"/>
<dbReference type="GO" id="GO:0048038">
    <property type="term" value="F:quinone binding"/>
    <property type="evidence" value="ECO:0007669"/>
    <property type="project" value="UniProtKB-KW"/>
</dbReference>
<comment type="subunit">
    <text evidence="3">NDH-1 is composed of 14 different subunits. Subunits NuoB, C, D, E, F, and G constitute the peripheral sector of the complex.</text>
</comment>
<keyword evidence="3 4" id="KW-0520">NAD</keyword>
<comment type="catalytic activity">
    <reaction evidence="3 5">
        <text>a quinone + NADH + 5 H(+)(in) = a quinol + NAD(+) + 4 H(+)(out)</text>
        <dbReference type="Rhea" id="RHEA:57888"/>
        <dbReference type="ChEBI" id="CHEBI:15378"/>
        <dbReference type="ChEBI" id="CHEBI:24646"/>
        <dbReference type="ChEBI" id="CHEBI:57540"/>
        <dbReference type="ChEBI" id="CHEBI:57945"/>
        <dbReference type="ChEBI" id="CHEBI:132124"/>
    </reaction>
</comment>
<dbReference type="EC" id="7.1.1.-" evidence="3"/>
<keyword evidence="3" id="KW-0830">Ubiquinone</keyword>
<evidence type="ECO:0000313" key="7">
    <source>
        <dbReference type="EMBL" id="HEF64430.1"/>
    </source>
</evidence>
<comment type="function">
    <text evidence="3">NDH-1 shuttles electrons from NADH, via FMN and iron-sulfur (Fe-S) centers, to quinones in the respiratory chain. The immediate electron acceptor for the enzyme in this species is believed to be ubiquinone. Couples the redox reaction to proton translocation (for every two electrons transferred, four hydrogen ions are translocated across the cytoplasmic membrane), and thus conserves the redox energy in a proton gradient.</text>
</comment>
<dbReference type="GO" id="GO:0008137">
    <property type="term" value="F:NADH dehydrogenase (ubiquinone) activity"/>
    <property type="evidence" value="ECO:0007669"/>
    <property type="project" value="InterPro"/>
</dbReference>
<comment type="subcellular location">
    <subcellularLocation>
        <location evidence="3">Cell membrane</location>
        <topology evidence="3">Peripheral membrane protein</topology>
        <orientation evidence="3">Cytoplasmic side</orientation>
    </subcellularLocation>
</comment>
<evidence type="ECO:0000259" key="6">
    <source>
        <dbReference type="Pfam" id="PF00329"/>
    </source>
</evidence>
<keyword evidence="3" id="KW-0472">Membrane</keyword>
<feature type="domain" description="NADH:ubiquinone oxidoreductase 30kDa subunit" evidence="6">
    <location>
        <begin position="56"/>
        <end position="180"/>
    </location>
</feature>
<keyword evidence="3 5" id="KW-0874">Quinone</keyword>
<keyword evidence="3" id="KW-1003">Cell membrane</keyword>
<reference evidence="7" key="1">
    <citation type="journal article" date="2020" name="mSystems">
        <title>Genome- and Community-Level Interaction Insights into Carbon Utilization and Element Cycling Functions of Hydrothermarchaeota in Hydrothermal Sediment.</title>
        <authorList>
            <person name="Zhou Z."/>
            <person name="Liu Y."/>
            <person name="Xu W."/>
            <person name="Pan J."/>
            <person name="Luo Z.H."/>
            <person name="Li M."/>
        </authorList>
    </citation>
    <scope>NUCLEOTIDE SEQUENCE [LARGE SCALE GENOMIC DNA]</scope>
    <source>
        <strain evidence="7">SpSt-222</strain>
    </source>
</reference>
<organism evidence="7">
    <name type="scientific">Thermomicrobium roseum</name>
    <dbReference type="NCBI Taxonomy" id="500"/>
    <lineage>
        <taxon>Bacteria</taxon>
        <taxon>Pseudomonadati</taxon>
        <taxon>Thermomicrobiota</taxon>
        <taxon>Thermomicrobia</taxon>
        <taxon>Thermomicrobiales</taxon>
        <taxon>Thermomicrobiaceae</taxon>
        <taxon>Thermomicrobium</taxon>
    </lineage>
</organism>
<dbReference type="Gene3D" id="3.30.460.80">
    <property type="entry name" value="NADH:ubiquinone oxidoreductase, 30kDa subunit"/>
    <property type="match status" value="1"/>
</dbReference>
<name>A0A7C1G234_THERO</name>
<accession>A0A7C1G234</accession>
<dbReference type="GO" id="GO:0050136">
    <property type="term" value="F:NADH dehydrogenase (quinone) (non-electrogenic) activity"/>
    <property type="evidence" value="ECO:0007669"/>
    <property type="project" value="UniProtKB-UniRule"/>
</dbReference>
<dbReference type="PANTHER" id="PTHR10884">
    <property type="entry name" value="NADH DEHYDROGENASE UBIQUINONE IRON-SULFUR PROTEIN 3"/>
    <property type="match status" value="1"/>
</dbReference>
<comment type="caution">
    <text evidence="7">The sequence shown here is derived from an EMBL/GenBank/DDBJ whole genome shotgun (WGS) entry which is preliminary data.</text>
</comment>
<gene>
    <name evidence="3" type="primary">nuoC</name>
    <name evidence="7" type="ORF">ENP47_02305</name>
</gene>
<sequence>MSEPRPVPAPTATSPWDTTGYWGPTDPEQHPAVRLVRERFPDAFREATVFRDEMTIRVDRRALRDVVEFLRTHPELRYNHLTDITAVDMLYLRERPRFDVVVQLYSIPRRQRLRVKCGVDDGETVPSLVPIFAGANWLERECYDMFGIVFEGHPDLRRILLPEDWDEGHPLRKDYPLRGYRDYVQPGFESPAPRIRGTLRRPGP</sequence>
<dbReference type="PROSITE" id="PS00542">
    <property type="entry name" value="COMPLEX1_30K"/>
    <property type="match status" value="1"/>
</dbReference>
<comment type="similarity">
    <text evidence="1 3 4">Belongs to the complex I 30 kDa subunit family.</text>
</comment>
<evidence type="ECO:0000256" key="5">
    <source>
        <dbReference type="RuleBase" id="RU003582"/>
    </source>
</evidence>
<protein>
    <recommendedName>
        <fullName evidence="3">NADH-quinone oxidoreductase subunit C</fullName>
        <ecNumber evidence="3">7.1.1.-</ecNumber>
    </recommendedName>
    <alternativeName>
        <fullName evidence="3">NADH dehydrogenase I subunit C</fullName>
    </alternativeName>
    <alternativeName>
        <fullName evidence="3">NDH-1 subunit C</fullName>
    </alternativeName>
</protein>
<dbReference type="PANTHER" id="PTHR10884:SF14">
    <property type="entry name" value="NADH DEHYDROGENASE [UBIQUINONE] IRON-SULFUR PROTEIN 3, MITOCHONDRIAL"/>
    <property type="match status" value="1"/>
</dbReference>
<dbReference type="HAMAP" id="MF_01357">
    <property type="entry name" value="NDH1_NuoC"/>
    <property type="match status" value="1"/>
</dbReference>
<evidence type="ECO:0000256" key="3">
    <source>
        <dbReference type="HAMAP-Rule" id="MF_01357"/>
    </source>
</evidence>
<dbReference type="AlphaFoldDB" id="A0A7C1G234"/>